<dbReference type="GO" id="GO:0004842">
    <property type="term" value="F:ubiquitin-protein transferase activity"/>
    <property type="evidence" value="ECO:0007669"/>
    <property type="project" value="TreeGrafter"/>
</dbReference>
<keyword evidence="3" id="KW-0479">Metal-binding</keyword>
<evidence type="ECO:0000256" key="7">
    <source>
        <dbReference type="ARBA" id="ARBA00022833"/>
    </source>
</evidence>
<proteinExistence type="predicted"/>
<name>A0A2G5SF67_9PELO</name>
<dbReference type="CDD" id="cd20335">
    <property type="entry name" value="BRcat_RBR"/>
    <property type="match status" value="1"/>
</dbReference>
<dbReference type="Pfam" id="PF01485">
    <property type="entry name" value="IBR"/>
    <property type="match status" value="2"/>
</dbReference>
<evidence type="ECO:0000256" key="4">
    <source>
        <dbReference type="ARBA" id="ARBA00022737"/>
    </source>
</evidence>
<dbReference type="GO" id="GO:0043130">
    <property type="term" value="F:ubiquitin binding"/>
    <property type="evidence" value="ECO:0007669"/>
    <property type="project" value="TreeGrafter"/>
</dbReference>
<evidence type="ECO:0000256" key="6">
    <source>
        <dbReference type="ARBA" id="ARBA00022786"/>
    </source>
</evidence>
<dbReference type="PANTHER" id="PTHR22770">
    <property type="entry name" value="UBIQUITIN CONJUGATING ENZYME 7 INTERACTING PROTEIN-RELATED"/>
    <property type="match status" value="1"/>
</dbReference>
<dbReference type="FunFam" id="3.30.40.10:FF:001095">
    <property type="entry name" value="RBR-type E3 ubiquitin transferase"/>
    <property type="match status" value="1"/>
</dbReference>
<dbReference type="EMBL" id="PDUG01000012">
    <property type="protein sequence ID" value="PIC13563.1"/>
    <property type="molecule type" value="Genomic_DNA"/>
</dbReference>
<protein>
    <recommendedName>
        <fullName evidence="9">RING-type domain-containing protein</fullName>
    </recommendedName>
</protein>
<dbReference type="InterPro" id="IPR044066">
    <property type="entry name" value="TRIAD_supradom"/>
</dbReference>
<organism evidence="10 11">
    <name type="scientific">Caenorhabditis nigoni</name>
    <dbReference type="NCBI Taxonomy" id="1611254"/>
    <lineage>
        <taxon>Eukaryota</taxon>
        <taxon>Metazoa</taxon>
        <taxon>Ecdysozoa</taxon>
        <taxon>Nematoda</taxon>
        <taxon>Chromadorea</taxon>
        <taxon>Rhabditida</taxon>
        <taxon>Rhabditina</taxon>
        <taxon>Rhabditomorpha</taxon>
        <taxon>Rhabditoidea</taxon>
        <taxon>Rhabditidae</taxon>
        <taxon>Peloderinae</taxon>
        <taxon>Caenorhabditis</taxon>
    </lineage>
</organism>
<evidence type="ECO:0000256" key="2">
    <source>
        <dbReference type="ARBA" id="ARBA00022679"/>
    </source>
</evidence>
<dbReference type="GO" id="GO:0071797">
    <property type="term" value="C:LUBAC complex"/>
    <property type="evidence" value="ECO:0007669"/>
    <property type="project" value="TreeGrafter"/>
</dbReference>
<dbReference type="OrthoDB" id="61092at2759"/>
<evidence type="ECO:0000313" key="10">
    <source>
        <dbReference type="EMBL" id="PIC13563.1"/>
    </source>
</evidence>
<feature type="region of interest" description="Disordered" evidence="8">
    <location>
        <begin position="1076"/>
        <end position="1097"/>
    </location>
</feature>
<dbReference type="SMART" id="SM00647">
    <property type="entry name" value="IBR"/>
    <property type="match status" value="2"/>
</dbReference>
<dbReference type="InterPro" id="IPR002867">
    <property type="entry name" value="IBR_dom"/>
</dbReference>
<gene>
    <name evidence="10" type="ORF">B9Z55_027675</name>
</gene>
<keyword evidence="11" id="KW-1185">Reference proteome</keyword>
<dbReference type="PANTHER" id="PTHR22770:SF13">
    <property type="entry name" value="RING-TYPE DOMAIN-CONTAINING PROTEIN"/>
    <property type="match status" value="1"/>
</dbReference>
<accession>A0A2G5SF67</accession>
<dbReference type="InterPro" id="IPR051628">
    <property type="entry name" value="LUBAC_E3_Ligases"/>
</dbReference>
<keyword evidence="7" id="KW-0862">Zinc</keyword>
<keyword evidence="6" id="KW-0833">Ubl conjugation pathway</keyword>
<evidence type="ECO:0000256" key="5">
    <source>
        <dbReference type="ARBA" id="ARBA00022771"/>
    </source>
</evidence>
<dbReference type="GO" id="GO:0008270">
    <property type="term" value="F:zinc ion binding"/>
    <property type="evidence" value="ECO:0007669"/>
    <property type="project" value="UniProtKB-KW"/>
</dbReference>
<feature type="domain" description="RING-type" evidence="9">
    <location>
        <begin position="807"/>
        <end position="1037"/>
    </location>
</feature>
<dbReference type="PROSITE" id="PS00518">
    <property type="entry name" value="ZF_RING_1"/>
    <property type="match status" value="1"/>
</dbReference>
<dbReference type="STRING" id="1611254.A0A2G5SF67"/>
<dbReference type="InterPro" id="IPR013083">
    <property type="entry name" value="Znf_RING/FYVE/PHD"/>
</dbReference>
<dbReference type="Gene3D" id="1.20.120.1750">
    <property type="match status" value="1"/>
</dbReference>
<keyword evidence="4" id="KW-0677">Repeat</keyword>
<evidence type="ECO:0000256" key="1">
    <source>
        <dbReference type="ARBA" id="ARBA00004906"/>
    </source>
</evidence>
<evidence type="ECO:0000256" key="3">
    <source>
        <dbReference type="ARBA" id="ARBA00022723"/>
    </source>
</evidence>
<comment type="pathway">
    <text evidence="1">Protein modification; protein ubiquitination.</text>
</comment>
<dbReference type="GO" id="GO:0043161">
    <property type="term" value="P:proteasome-mediated ubiquitin-dependent protein catabolic process"/>
    <property type="evidence" value="ECO:0007669"/>
    <property type="project" value="TreeGrafter"/>
</dbReference>
<dbReference type="AlphaFoldDB" id="A0A2G5SF67"/>
<sequence>MARRTRRREMDFPPHHLNYVADASSSSNDWHTGLPIDMRRLELPNGAQIRGQFEQRQRHRRGSPTRISLDLKFPEQWPCGLQQVHITGRDLKTKKVDKLHKIRTNHTDATFDEVEQNPTRIDPDWFDRIVDEVKQRIHSMETEPWIHSAVFYPLGPKSILQALDGFHFARKYRLLVNPNNALAYLAMQSFGNSNDDMVAIERFLKLNSISHESEMLSTPNAEYSMLCKYGQQPQLVSMTSNSTIALVFDLEYLKEKHHNSRAAHFTPEKFYQDHFGCPVRFSRCLSDSEKEWLEKKVEMYNFRDHPLRMLQFYSVEDRNMAVEQNRFEFLDVMFCDSMFNYKDASEQLHLYVTYSMESNKNELVQVTLSAEYDKIIAEDAFEANYLTCRYFDDEKVEDLMLRYNRNHKKIILSGFPKHLSTFEGKRWLVERITRRNDILLFSIEPFTENIYDAEQTFRRARNKRLDHCIETEIHRIGNNIYKPISGAWSSLKTAKQRSDVPWKVFRNNRGPMQYLETYTVHFHNVPTGLRFVEHILEEASNTSLFSADESDKNGPKIVPCFRKSITISRVLRYALRRTIRSFDRYIRQFSLDLSQYEDEMMEAPEATYYGARLCEEWNEDRETGVLEVQGWNPVSVRFFMKNLLRAMAPLELVSIPACPPDENAQLFYGVGENYVRSLPKKYNGNVVIDIDQFSQKIRLWGLAAEEALEDLKNYSINKSYIMIKVAIPVHFPHFNDRLRDVLDRKVIDYFRRSLDLKKLEEDNAGNFLSFEGTIEAYEELIGGLTELSVAVFDREIEGNKDLEESQKEYECTCTVPEFARTSNFYRLHCGHVFCRTCLSSCINSSISDAKLLIECPNDACKKFITPTELMDIILGDERRVKDIDAEKLRMMVNKTKDAIIAADPKVKNCITADCIGIYSKETGDIKDLKRCTACRRPYCRQCLCGAHGEQTCEETLRLQNPEESLKMWIQEAGDRVKHCPVEECSSLIEKGEGCNHMQCPKCSIHFCWVCGFSDKEQGPVYGHMLTDHGGYGLEDYVMDENMDNEEPDGIGLDEEHLQFLREVNLFDNEVAEMLGNNGLNRRHNPMPPPPPPRRPRRLERLPDVVLDNHPNLTDEDQEVYLGFLNTAATREEQDERIRELAEDILNW</sequence>
<dbReference type="InterPro" id="IPR017907">
    <property type="entry name" value="Znf_RING_CS"/>
</dbReference>
<comment type="caution">
    <text evidence="10">The sequence shown here is derived from an EMBL/GenBank/DDBJ whole genome shotgun (WGS) entry which is preliminary data.</text>
</comment>
<evidence type="ECO:0000256" key="8">
    <source>
        <dbReference type="SAM" id="MobiDB-lite"/>
    </source>
</evidence>
<evidence type="ECO:0000259" key="9">
    <source>
        <dbReference type="PROSITE" id="PS51873"/>
    </source>
</evidence>
<evidence type="ECO:0000313" key="11">
    <source>
        <dbReference type="Proteomes" id="UP000230233"/>
    </source>
</evidence>
<dbReference type="Proteomes" id="UP000230233">
    <property type="component" value="Unassembled WGS sequence"/>
</dbReference>
<keyword evidence="5" id="KW-0863">Zinc-finger</keyword>
<dbReference type="GO" id="GO:0097039">
    <property type="term" value="P:protein linear polyubiquitination"/>
    <property type="evidence" value="ECO:0007669"/>
    <property type="project" value="TreeGrafter"/>
</dbReference>
<dbReference type="SUPFAM" id="SSF57850">
    <property type="entry name" value="RING/U-box"/>
    <property type="match status" value="2"/>
</dbReference>
<dbReference type="PROSITE" id="PS51873">
    <property type="entry name" value="TRIAD"/>
    <property type="match status" value="1"/>
</dbReference>
<keyword evidence="2" id="KW-0808">Transferase</keyword>
<dbReference type="Gene3D" id="3.30.40.10">
    <property type="entry name" value="Zinc/RING finger domain, C3HC4 (zinc finger)"/>
    <property type="match status" value="1"/>
</dbReference>
<reference evidence="11" key="1">
    <citation type="submission" date="2017-10" db="EMBL/GenBank/DDBJ databases">
        <title>Rapid genome shrinkage in a self-fertile nematode reveals novel sperm competition proteins.</title>
        <authorList>
            <person name="Yin D."/>
            <person name="Schwarz E.M."/>
            <person name="Thomas C.G."/>
            <person name="Felde R.L."/>
            <person name="Korf I.F."/>
            <person name="Cutter A.D."/>
            <person name="Schartner C.M."/>
            <person name="Ralston E.J."/>
            <person name="Meyer B.J."/>
            <person name="Haag E.S."/>
        </authorList>
    </citation>
    <scope>NUCLEOTIDE SEQUENCE [LARGE SCALE GENOMIC DNA]</scope>
    <source>
        <strain evidence="11">JU1422</strain>
    </source>
</reference>